<protein>
    <recommendedName>
        <fullName evidence="1">Polyphosphate kinase-2-related domain-containing protein</fullName>
    </recommendedName>
</protein>
<dbReference type="PANTHER" id="PTHR34383:SF1">
    <property type="entry name" value="ADP-POLYPHOSPHATE PHOSPHOTRANSFERASE"/>
    <property type="match status" value="1"/>
</dbReference>
<dbReference type="PANTHER" id="PTHR34383">
    <property type="entry name" value="POLYPHOSPHATE:AMP PHOSPHOTRANSFERASE-RELATED"/>
    <property type="match status" value="1"/>
</dbReference>
<evidence type="ECO:0000313" key="3">
    <source>
        <dbReference type="Proteomes" id="UP001321445"/>
    </source>
</evidence>
<keyword evidence="3" id="KW-1185">Reference proteome</keyword>
<name>A0ABM8FPU8_9BACT</name>
<evidence type="ECO:0000313" key="2">
    <source>
        <dbReference type="EMBL" id="BDY13868.1"/>
    </source>
</evidence>
<organism evidence="2 3">
    <name type="scientific">Hydrogenimonas cancrithermarum</name>
    <dbReference type="NCBI Taxonomy" id="2993563"/>
    <lineage>
        <taxon>Bacteria</taxon>
        <taxon>Pseudomonadati</taxon>
        <taxon>Campylobacterota</taxon>
        <taxon>Epsilonproteobacteria</taxon>
        <taxon>Campylobacterales</taxon>
        <taxon>Hydrogenimonadaceae</taxon>
        <taxon>Hydrogenimonas</taxon>
    </lineage>
</organism>
<feature type="domain" description="Polyphosphate kinase-2-related" evidence="1">
    <location>
        <begin position="1"/>
        <end position="51"/>
    </location>
</feature>
<dbReference type="InterPro" id="IPR022488">
    <property type="entry name" value="PPK2-related"/>
</dbReference>
<accession>A0ABM8FPU8</accession>
<gene>
    <name evidence="2" type="ORF">HCR_21800</name>
</gene>
<dbReference type="Gene3D" id="3.40.50.300">
    <property type="entry name" value="P-loop containing nucleotide triphosphate hydrolases"/>
    <property type="match status" value="1"/>
</dbReference>
<evidence type="ECO:0000259" key="1">
    <source>
        <dbReference type="Pfam" id="PF03976"/>
    </source>
</evidence>
<dbReference type="Proteomes" id="UP001321445">
    <property type="component" value="Chromosome"/>
</dbReference>
<proteinExistence type="predicted"/>
<dbReference type="InterPro" id="IPR027417">
    <property type="entry name" value="P-loop_NTPase"/>
</dbReference>
<sequence>MGFCTPKEYKLFMKEVGSFEQMLRYSKMIFFKYYLDISKKEQERRLEARKKRSA</sequence>
<dbReference type="EMBL" id="AP027370">
    <property type="protein sequence ID" value="BDY13868.1"/>
    <property type="molecule type" value="Genomic_DNA"/>
</dbReference>
<reference evidence="2 3" key="1">
    <citation type="submission" date="2023-03" db="EMBL/GenBank/DDBJ databases">
        <title>Description of Hydrogenimonas sp. ISO32.</title>
        <authorList>
            <person name="Mino S."/>
            <person name="Fukazawa S."/>
            <person name="Sawabe T."/>
        </authorList>
    </citation>
    <scope>NUCLEOTIDE SEQUENCE [LARGE SCALE GENOMIC DNA]</scope>
    <source>
        <strain evidence="2 3">ISO32</strain>
    </source>
</reference>
<dbReference type="Pfam" id="PF03976">
    <property type="entry name" value="PPK2"/>
    <property type="match status" value="1"/>
</dbReference>